<dbReference type="SUPFAM" id="SSF53448">
    <property type="entry name" value="Nucleotide-diphospho-sugar transferases"/>
    <property type="match status" value="1"/>
</dbReference>
<dbReference type="eggNOG" id="COG1208">
    <property type="taxonomic scope" value="Bacteria"/>
</dbReference>
<dbReference type="RefSeq" id="WP_002703975.1">
    <property type="nucleotide sequence ID" value="NZ_AGRW01000044.1"/>
</dbReference>
<name>H7EKA9_9SPIR</name>
<comment type="caution">
    <text evidence="1">The sequence shown here is derived from an EMBL/GenBank/DDBJ whole genome shotgun (WGS) entry which is preliminary data.</text>
</comment>
<dbReference type="InterPro" id="IPR029044">
    <property type="entry name" value="Nucleotide-diphossugar_trans"/>
</dbReference>
<evidence type="ECO:0000313" key="2">
    <source>
        <dbReference type="Proteomes" id="UP000003571"/>
    </source>
</evidence>
<sequence>MKPTLLVLAAGMGSRYGGVKQIDAVGKNGECILDFSTFDAMRAGFGKAVFIIRKDIEKDFRERLFDRVAANFDAEYVFQTPEALLTENEIKIAAEAKRAKPWGTIHAVLCAKDRIHEPFAVINADDYYGRNGFQTLGKYLSSIGNDCTEHAMVGYTLGKTMSRNGSVSRGVATTKDGYLETIVENTKIYYGGENFSGDSILSELDGKTIQMTGNETVSMNLFGFSPKAFERFEKYWDDFKKTSLSMPKAEALLPVAASDIIKNGEGRIKVFTSDESWFGMTYPEDKAIVKAAIAEKISSGYYPEILWN</sequence>
<dbReference type="EMBL" id="AGRW01000044">
    <property type="protein sequence ID" value="EIC01996.1"/>
    <property type="molecule type" value="Genomic_DNA"/>
</dbReference>
<dbReference type="AlphaFoldDB" id="H7EKA9"/>
<gene>
    <name evidence="1" type="ORF">TresaDRAFT_1748</name>
</gene>
<dbReference type="PATRIC" id="fig|907348.3.peg.1321"/>
<protein>
    <recommendedName>
        <fullName evidence="3">Nucleotidyl transferase domain-containing protein</fullName>
    </recommendedName>
</protein>
<reference evidence="1 2" key="1">
    <citation type="submission" date="2011-09" db="EMBL/GenBank/DDBJ databases">
        <title>The draft genome of Treponema saccharophilum DSM 2985.</title>
        <authorList>
            <consortium name="US DOE Joint Genome Institute (JGI-PGF)"/>
            <person name="Lucas S."/>
            <person name="Copeland A."/>
            <person name="Lapidus A."/>
            <person name="Glavina del Rio T."/>
            <person name="Dalin E."/>
            <person name="Tice H."/>
            <person name="Bruce D."/>
            <person name="Goodwin L."/>
            <person name="Pitluck S."/>
            <person name="Peters L."/>
            <person name="Kyrpides N."/>
            <person name="Mavromatis K."/>
            <person name="Ivanova N."/>
            <person name="Markowitz V."/>
            <person name="Cheng J.-F."/>
            <person name="Hugenholtz P."/>
            <person name="Woyke T."/>
            <person name="Wu D."/>
            <person name="Gronow S."/>
            <person name="Wellnitz S."/>
            <person name="Brambilla E."/>
            <person name="Klenk H.-P."/>
            <person name="Eisen J.A."/>
        </authorList>
    </citation>
    <scope>NUCLEOTIDE SEQUENCE [LARGE SCALE GENOMIC DNA]</scope>
    <source>
        <strain evidence="1 2">DSM 2985</strain>
    </source>
</reference>
<dbReference type="OrthoDB" id="9779926at2"/>
<organism evidence="1 2">
    <name type="scientific">Treponema saccharophilum DSM 2985</name>
    <dbReference type="NCBI Taxonomy" id="907348"/>
    <lineage>
        <taxon>Bacteria</taxon>
        <taxon>Pseudomonadati</taxon>
        <taxon>Spirochaetota</taxon>
        <taxon>Spirochaetia</taxon>
        <taxon>Spirochaetales</taxon>
        <taxon>Treponemataceae</taxon>
        <taxon>Treponema</taxon>
    </lineage>
</organism>
<evidence type="ECO:0008006" key="3">
    <source>
        <dbReference type="Google" id="ProtNLM"/>
    </source>
</evidence>
<dbReference type="STRING" id="907348.TresaDRAFT_1748"/>
<proteinExistence type="predicted"/>
<dbReference type="Gene3D" id="3.90.550.10">
    <property type="entry name" value="Spore Coat Polysaccharide Biosynthesis Protein SpsA, Chain A"/>
    <property type="match status" value="1"/>
</dbReference>
<dbReference type="Proteomes" id="UP000003571">
    <property type="component" value="Unassembled WGS sequence"/>
</dbReference>
<evidence type="ECO:0000313" key="1">
    <source>
        <dbReference type="EMBL" id="EIC01996.1"/>
    </source>
</evidence>
<accession>H7EKA9</accession>
<keyword evidence="2" id="KW-1185">Reference proteome</keyword>